<protein>
    <recommendedName>
        <fullName evidence="2">Nephrocystin 3-like N-terminal domain-containing protein</fullName>
    </recommendedName>
</protein>
<organism evidence="3 4">
    <name type="scientific">Agrocybe pediades</name>
    <dbReference type="NCBI Taxonomy" id="84607"/>
    <lineage>
        <taxon>Eukaryota</taxon>
        <taxon>Fungi</taxon>
        <taxon>Dikarya</taxon>
        <taxon>Basidiomycota</taxon>
        <taxon>Agaricomycotina</taxon>
        <taxon>Agaricomycetes</taxon>
        <taxon>Agaricomycetidae</taxon>
        <taxon>Agaricales</taxon>
        <taxon>Agaricineae</taxon>
        <taxon>Strophariaceae</taxon>
        <taxon>Agrocybe</taxon>
    </lineage>
</organism>
<keyword evidence="1" id="KW-0677">Repeat</keyword>
<feature type="domain" description="Nephrocystin 3-like N-terminal" evidence="2">
    <location>
        <begin position="217"/>
        <end position="263"/>
    </location>
</feature>
<dbReference type="SUPFAM" id="SSF52540">
    <property type="entry name" value="P-loop containing nucleoside triphosphate hydrolases"/>
    <property type="match status" value="1"/>
</dbReference>
<dbReference type="InterPro" id="IPR027417">
    <property type="entry name" value="P-loop_NTPase"/>
</dbReference>
<proteinExistence type="predicted"/>
<dbReference type="Pfam" id="PF24883">
    <property type="entry name" value="NPHP3_N"/>
    <property type="match status" value="2"/>
</dbReference>
<dbReference type="InterPro" id="IPR056884">
    <property type="entry name" value="NPHP3-like_N"/>
</dbReference>
<dbReference type="Proteomes" id="UP000521872">
    <property type="component" value="Unassembled WGS sequence"/>
</dbReference>
<dbReference type="AlphaFoldDB" id="A0A8H4QG38"/>
<evidence type="ECO:0000313" key="3">
    <source>
        <dbReference type="EMBL" id="KAF4610165.1"/>
    </source>
</evidence>
<dbReference type="EMBL" id="JAACJL010000059">
    <property type="protein sequence ID" value="KAF4610165.1"/>
    <property type="molecule type" value="Genomic_DNA"/>
</dbReference>
<dbReference type="PANTHER" id="PTHR10039:SF14">
    <property type="entry name" value="NACHT DOMAIN-CONTAINING PROTEIN"/>
    <property type="match status" value="1"/>
</dbReference>
<evidence type="ECO:0000256" key="1">
    <source>
        <dbReference type="ARBA" id="ARBA00022737"/>
    </source>
</evidence>
<name>A0A8H4QG38_9AGAR</name>
<gene>
    <name evidence="3" type="ORF">D9613_010251</name>
</gene>
<comment type="caution">
    <text evidence="3">The sequence shown here is derived from an EMBL/GenBank/DDBJ whole genome shotgun (WGS) entry which is preliminary data.</text>
</comment>
<dbReference type="PANTHER" id="PTHR10039">
    <property type="entry name" value="AMELOGENIN"/>
    <property type="match status" value="1"/>
</dbReference>
<reference evidence="3 4" key="1">
    <citation type="submission" date="2019-12" db="EMBL/GenBank/DDBJ databases">
        <authorList>
            <person name="Floudas D."/>
            <person name="Bentzer J."/>
            <person name="Ahren D."/>
            <person name="Johansson T."/>
            <person name="Persson P."/>
            <person name="Tunlid A."/>
        </authorList>
    </citation>
    <scope>NUCLEOTIDE SEQUENCE [LARGE SCALE GENOMIC DNA]</scope>
    <source>
        <strain evidence="3 4">CBS 102.39</strain>
    </source>
</reference>
<accession>A0A8H4QG38</accession>
<feature type="domain" description="Nephrocystin 3-like N-terminal" evidence="2">
    <location>
        <begin position="94"/>
        <end position="190"/>
    </location>
</feature>
<dbReference type="Gene3D" id="3.40.50.300">
    <property type="entry name" value="P-loop containing nucleotide triphosphate hydrolases"/>
    <property type="match status" value="1"/>
</dbReference>
<sequence length="780" mass="88444">MFAGSKNVVVSGGTFVMQGEFHSHNYINPSGERGGLIILQNNIAPGAFHNSSERYDPPKCHPQTREAVLRKIMDWAQGKAGSTSPSSPSSPSDSSSNFKFLWLYGPAGTGKSAIAQTIAEKCHEAGLLLGTFFFARSVAGRNEKTRVVSTLLYQMVLAVPEMREEVLRIMEVNPQIFNLSLKTQVAELIVGPLNALHIAWTQGMGEGERERGMVVSRRSSPRLIIVDGLDECVDIDAQSYILEVLVSVVEKCLVPLKILVASRPEQQIRDSFNEDVLTALTTRIVLDDTYRPDADIRILLESKFGEIKKKHPARAHIPAAWPEDKDIKKLVEKSSGQFIYTSTVIKYIESRRHLPTERLKVVLGLSTPSGKNAADNTPFAELDALYKHVLSSTYDQESTLNLFTVLLITERMDTAADIGNFLFLRPGEIDIILSELHSLVVVPAPEDVKGKLRMTHASLGDFLMDRERAGEKWFIDVGTANAEVLILVMRHLVEDKEKDLDYDHWSRLFDDHYKRASPTANLLDELLAFDLESLLDFITKDGNPAPDAVRPATGYWSKAGVDDRWPNMSQIFHWLHNLRHPNPTIDFHKFYLSQFDTWMHAQLARYYPVQEPSTTHLLSAISLDFFRLEDGYTTKRIYELIHAVCPWKDFDTLTWKDPLRLYDRYYKNPNAGVYYSEVGRFLTTKERAGVFFVDEEKIGALGCLVLEYFFMQNPHSLTKDSNMTYLAAFPLKMLSTFVDRVMQAPSAKEYFRAHPVRCVDNQNPLYEEMNELANKIESYL</sequence>
<keyword evidence="4" id="KW-1185">Reference proteome</keyword>
<evidence type="ECO:0000313" key="4">
    <source>
        <dbReference type="Proteomes" id="UP000521872"/>
    </source>
</evidence>
<evidence type="ECO:0000259" key="2">
    <source>
        <dbReference type="Pfam" id="PF24883"/>
    </source>
</evidence>